<dbReference type="KEGG" id="kphy:AOZ06_30080"/>
<dbReference type="AlphaFoldDB" id="A0A0N9I4M8"/>
<dbReference type="STRING" id="860235.AOZ06_30080"/>
<dbReference type="Gene3D" id="3.40.50.720">
    <property type="entry name" value="NAD(P)-binding Rossmann-like Domain"/>
    <property type="match status" value="1"/>
</dbReference>
<dbReference type="PANTHER" id="PTHR24321">
    <property type="entry name" value="DEHYDROGENASES, SHORT CHAIN"/>
    <property type="match status" value="1"/>
</dbReference>
<dbReference type="InterPro" id="IPR002347">
    <property type="entry name" value="SDR_fam"/>
</dbReference>
<dbReference type="PRINTS" id="PR00081">
    <property type="entry name" value="GDHRDH"/>
</dbReference>
<keyword evidence="6" id="KW-1185">Reference proteome</keyword>
<dbReference type="PRINTS" id="PR00080">
    <property type="entry name" value="SDRFAMILY"/>
</dbReference>
<keyword evidence="2" id="KW-0560">Oxidoreductase</keyword>
<sequence length="266" mass="27175">MDSTGKVIAITGGGSGIGAAVARRYAAEGARVVVLGRRPEPLEEVAAGTGAHVITCDASVREQVENAIAEIIDRFGRLDVAVANAGGAVLASVTDTDDEAWDFAMRSNLSSAFVFCRAALPSLIETRGQVVVVSSLAGLFAGPNSASYVTAKHALVGLTRSIARDFGPKGVRANAVCPGWVRTPLADRGMDALAEASGIAGGRAEAYRTATAEVPLRRAAEPAEIASIVRFLGSAESSYITGAVIVADGGAHAVDLPTLAFERAGL</sequence>
<dbReference type="InterPro" id="IPR020904">
    <property type="entry name" value="Sc_DH/Rdtase_CS"/>
</dbReference>
<evidence type="ECO:0000256" key="1">
    <source>
        <dbReference type="ARBA" id="ARBA00006484"/>
    </source>
</evidence>
<name>A0A0N9I4M8_9PSEU</name>
<dbReference type="SUPFAM" id="SSF51735">
    <property type="entry name" value="NAD(P)-binding Rossmann-fold domains"/>
    <property type="match status" value="1"/>
</dbReference>
<evidence type="ECO:0000259" key="4">
    <source>
        <dbReference type="SMART" id="SM00822"/>
    </source>
</evidence>
<dbReference type="PANTHER" id="PTHR24321:SF8">
    <property type="entry name" value="ESTRADIOL 17-BETA-DEHYDROGENASE 8-RELATED"/>
    <property type="match status" value="1"/>
</dbReference>
<dbReference type="Pfam" id="PF13561">
    <property type="entry name" value="adh_short_C2"/>
    <property type="match status" value="1"/>
</dbReference>
<feature type="domain" description="Ketoreductase" evidence="4">
    <location>
        <begin position="6"/>
        <end position="187"/>
    </location>
</feature>
<evidence type="ECO:0000256" key="2">
    <source>
        <dbReference type="ARBA" id="ARBA00023002"/>
    </source>
</evidence>
<dbReference type="InterPro" id="IPR057326">
    <property type="entry name" value="KR_dom"/>
</dbReference>
<dbReference type="FunFam" id="3.40.50.720:FF:000084">
    <property type="entry name" value="Short-chain dehydrogenase reductase"/>
    <property type="match status" value="1"/>
</dbReference>
<protein>
    <submittedName>
        <fullName evidence="5">3-oxoacyl-ACP reductase</fullName>
    </submittedName>
</protein>
<reference evidence="5 6" key="1">
    <citation type="submission" date="2015-07" db="EMBL/GenBank/DDBJ databases">
        <title>Genome sequencing of Kibdelosporangium phytohabitans.</title>
        <authorList>
            <person name="Qin S."/>
            <person name="Xing K."/>
        </authorList>
    </citation>
    <scope>NUCLEOTIDE SEQUENCE [LARGE SCALE GENOMIC DNA]</scope>
    <source>
        <strain evidence="5 6">KLBMP1111</strain>
    </source>
</reference>
<gene>
    <name evidence="5" type="ORF">AOZ06_30080</name>
</gene>
<proteinExistence type="inferred from homology"/>
<dbReference type="InterPro" id="IPR036291">
    <property type="entry name" value="NAD(P)-bd_dom_sf"/>
</dbReference>
<dbReference type="RefSeq" id="WP_054292485.1">
    <property type="nucleotide sequence ID" value="NZ_CP012752.1"/>
</dbReference>
<dbReference type="PROSITE" id="PS00061">
    <property type="entry name" value="ADH_SHORT"/>
    <property type="match status" value="1"/>
</dbReference>
<dbReference type="SMART" id="SM00822">
    <property type="entry name" value="PKS_KR"/>
    <property type="match status" value="1"/>
</dbReference>
<dbReference type="Proteomes" id="UP000063699">
    <property type="component" value="Chromosome"/>
</dbReference>
<dbReference type="EMBL" id="CP012752">
    <property type="protein sequence ID" value="ALG10582.1"/>
    <property type="molecule type" value="Genomic_DNA"/>
</dbReference>
<dbReference type="OrthoDB" id="7064009at2"/>
<evidence type="ECO:0000313" key="6">
    <source>
        <dbReference type="Proteomes" id="UP000063699"/>
    </source>
</evidence>
<dbReference type="CDD" id="cd05233">
    <property type="entry name" value="SDR_c"/>
    <property type="match status" value="1"/>
</dbReference>
<accession>A0A0N9I4M8</accession>
<comment type="similarity">
    <text evidence="1">Belongs to the short-chain dehydrogenases/reductases (SDR) family.</text>
</comment>
<evidence type="ECO:0000313" key="5">
    <source>
        <dbReference type="EMBL" id="ALG10582.1"/>
    </source>
</evidence>
<organism evidence="5 6">
    <name type="scientific">Kibdelosporangium phytohabitans</name>
    <dbReference type="NCBI Taxonomy" id="860235"/>
    <lineage>
        <taxon>Bacteria</taxon>
        <taxon>Bacillati</taxon>
        <taxon>Actinomycetota</taxon>
        <taxon>Actinomycetes</taxon>
        <taxon>Pseudonocardiales</taxon>
        <taxon>Pseudonocardiaceae</taxon>
        <taxon>Kibdelosporangium</taxon>
    </lineage>
</organism>
<evidence type="ECO:0000256" key="3">
    <source>
        <dbReference type="ARBA" id="ARBA00023027"/>
    </source>
</evidence>
<dbReference type="GO" id="GO:0016491">
    <property type="term" value="F:oxidoreductase activity"/>
    <property type="evidence" value="ECO:0007669"/>
    <property type="project" value="UniProtKB-KW"/>
</dbReference>
<keyword evidence="3" id="KW-0520">NAD</keyword>